<evidence type="ECO:0000256" key="6">
    <source>
        <dbReference type="ARBA" id="ARBA00022777"/>
    </source>
</evidence>
<keyword evidence="5 8" id="KW-0812">Transmembrane</keyword>
<evidence type="ECO:0000256" key="2">
    <source>
        <dbReference type="ARBA" id="ARBA00012438"/>
    </source>
</evidence>
<evidence type="ECO:0000259" key="9">
    <source>
        <dbReference type="PROSITE" id="PS50109"/>
    </source>
</evidence>
<organism evidence="10 11">
    <name type="scientific">Flavobacterium pectinovorum</name>
    <dbReference type="NCBI Taxonomy" id="29533"/>
    <lineage>
        <taxon>Bacteria</taxon>
        <taxon>Pseudomonadati</taxon>
        <taxon>Bacteroidota</taxon>
        <taxon>Flavobacteriia</taxon>
        <taxon>Flavobacteriales</taxon>
        <taxon>Flavobacteriaceae</taxon>
        <taxon>Flavobacterium</taxon>
    </lineage>
</organism>
<evidence type="ECO:0000256" key="8">
    <source>
        <dbReference type="SAM" id="Phobius"/>
    </source>
</evidence>
<evidence type="ECO:0000256" key="7">
    <source>
        <dbReference type="ARBA" id="ARBA00022989"/>
    </source>
</evidence>
<dbReference type="Gene3D" id="3.30.565.10">
    <property type="entry name" value="Histidine kinase-like ATPase, C-terminal domain"/>
    <property type="match status" value="1"/>
</dbReference>
<dbReference type="GO" id="GO:0000155">
    <property type="term" value="F:phosphorelay sensor kinase activity"/>
    <property type="evidence" value="ECO:0007669"/>
    <property type="project" value="InterPro"/>
</dbReference>
<feature type="transmembrane region" description="Helical" evidence="8">
    <location>
        <begin position="132"/>
        <end position="154"/>
    </location>
</feature>
<evidence type="ECO:0000313" key="11">
    <source>
        <dbReference type="Proteomes" id="UP000319700"/>
    </source>
</evidence>
<dbReference type="Pfam" id="PF00512">
    <property type="entry name" value="HisKA"/>
    <property type="match status" value="1"/>
</dbReference>
<name>A0A502DX23_9FLAO</name>
<dbReference type="RefSeq" id="WP_140512056.1">
    <property type="nucleotide sequence ID" value="NZ_RCZH01000032.1"/>
</dbReference>
<keyword evidence="8" id="KW-0472">Membrane</keyword>
<evidence type="ECO:0000256" key="5">
    <source>
        <dbReference type="ARBA" id="ARBA00022692"/>
    </source>
</evidence>
<dbReference type="InterPro" id="IPR036890">
    <property type="entry name" value="HATPase_C_sf"/>
</dbReference>
<evidence type="ECO:0000256" key="3">
    <source>
        <dbReference type="ARBA" id="ARBA00022553"/>
    </source>
</evidence>
<dbReference type="OrthoDB" id="1522504at2"/>
<feature type="transmembrane region" description="Helical" evidence="8">
    <location>
        <begin position="12"/>
        <end position="32"/>
    </location>
</feature>
<feature type="domain" description="Histidine kinase" evidence="9">
    <location>
        <begin position="221"/>
        <end position="421"/>
    </location>
</feature>
<evidence type="ECO:0000256" key="1">
    <source>
        <dbReference type="ARBA" id="ARBA00000085"/>
    </source>
</evidence>
<dbReference type="SUPFAM" id="SSF47384">
    <property type="entry name" value="Homodimeric domain of signal transducing histidine kinase"/>
    <property type="match status" value="1"/>
</dbReference>
<dbReference type="InterPro" id="IPR005467">
    <property type="entry name" value="His_kinase_dom"/>
</dbReference>
<comment type="catalytic activity">
    <reaction evidence="1">
        <text>ATP + protein L-histidine = ADP + protein N-phospho-L-histidine.</text>
        <dbReference type="EC" id="2.7.13.3"/>
    </reaction>
</comment>
<keyword evidence="3" id="KW-0597">Phosphoprotein</keyword>
<dbReference type="SMART" id="SM00388">
    <property type="entry name" value="HisKA"/>
    <property type="match status" value="1"/>
</dbReference>
<dbReference type="PROSITE" id="PS50109">
    <property type="entry name" value="HIS_KIN"/>
    <property type="match status" value="1"/>
</dbReference>
<dbReference type="InterPro" id="IPR003661">
    <property type="entry name" value="HisK_dim/P_dom"/>
</dbReference>
<dbReference type="InterPro" id="IPR003594">
    <property type="entry name" value="HATPase_dom"/>
</dbReference>
<accession>A0A502DX23</accession>
<comment type="caution">
    <text evidence="10">The sequence shown here is derived from an EMBL/GenBank/DDBJ whole genome shotgun (WGS) entry which is preliminary data.</text>
</comment>
<dbReference type="Proteomes" id="UP000319700">
    <property type="component" value="Unassembled WGS sequence"/>
</dbReference>
<dbReference type="EMBL" id="RCZH01000032">
    <property type="protein sequence ID" value="TPG29933.1"/>
    <property type="molecule type" value="Genomic_DNA"/>
</dbReference>
<keyword evidence="6 10" id="KW-0418">Kinase</keyword>
<dbReference type="InterPro" id="IPR036097">
    <property type="entry name" value="HisK_dim/P_sf"/>
</dbReference>
<dbReference type="EC" id="2.7.13.3" evidence="2"/>
<evidence type="ECO:0000313" key="10">
    <source>
        <dbReference type="EMBL" id="TPG29933.1"/>
    </source>
</evidence>
<dbReference type="InterPro" id="IPR050428">
    <property type="entry name" value="TCS_sensor_his_kinase"/>
</dbReference>
<dbReference type="PANTHER" id="PTHR45436:SF5">
    <property type="entry name" value="SENSOR HISTIDINE KINASE TRCS"/>
    <property type="match status" value="1"/>
</dbReference>
<dbReference type="Pfam" id="PF02518">
    <property type="entry name" value="HATPase_c"/>
    <property type="match status" value="1"/>
</dbReference>
<dbReference type="SUPFAM" id="SSF55874">
    <property type="entry name" value="ATPase domain of HSP90 chaperone/DNA topoisomerase II/histidine kinase"/>
    <property type="match status" value="1"/>
</dbReference>
<evidence type="ECO:0000256" key="4">
    <source>
        <dbReference type="ARBA" id="ARBA00022679"/>
    </source>
</evidence>
<gene>
    <name evidence="10" type="ORF">EAH81_27300</name>
</gene>
<dbReference type="AlphaFoldDB" id="A0A502DX23"/>
<proteinExistence type="predicted"/>
<keyword evidence="4" id="KW-0808">Transferase</keyword>
<dbReference type="PANTHER" id="PTHR45436">
    <property type="entry name" value="SENSOR HISTIDINE KINASE YKOH"/>
    <property type="match status" value="1"/>
</dbReference>
<keyword evidence="11" id="KW-1185">Reference proteome</keyword>
<sequence>MKNKKLLNKTTNSFLAYAIIILLIAAPLFYFICQQLYIYETDEVLHFHKGAFIKESHKDFTQTDIDLWNKYNNEVMIVPDMGVSSDSIVGKILYDSIAKEKEPFRVLYAPVNINGKRYTYTEKINLLEMEGMVFSIAAMFLFIIIVLLIGIIWISKATAAKIWSPFYNTLNQIQDFEIDKNKPPRFISTDIDEFDRLNKSLERLIEKNTVIYKSQREFVENAAHELQTPLALFQTKIDTLTQLDLNEQQSSLVASLNMDVSRLNRLNKNLLLLSKIDNESFLEKNTIVLNDYIKKHLDFFTEQANAKNLTIITQFTSTLSITGNLALTEVLINNLFLNAIRHNEKNGKIIITTLENELIFLNSGQNTSLKIEKLFNRFSKTNPSSQGNGLGLAIIKKITELNRWKISYTFDNNLHSFSVKF</sequence>
<protein>
    <recommendedName>
        <fullName evidence="2">histidine kinase</fullName>
        <ecNumber evidence="2">2.7.13.3</ecNumber>
    </recommendedName>
</protein>
<reference evidence="10 11" key="1">
    <citation type="journal article" date="2019" name="Environ. Microbiol.">
        <title>Species interactions and distinct microbial communities in high Arctic permafrost affected cryosols are associated with the CH4 and CO2 gas fluxes.</title>
        <authorList>
            <person name="Altshuler I."/>
            <person name="Hamel J."/>
            <person name="Turney S."/>
            <person name="Magnuson E."/>
            <person name="Levesque R."/>
            <person name="Greer C."/>
            <person name="Whyte L.G."/>
        </authorList>
    </citation>
    <scope>NUCLEOTIDE SEQUENCE [LARGE SCALE GENOMIC DNA]</scope>
    <source>
        <strain evidence="10 11">42</strain>
    </source>
</reference>
<keyword evidence="7 8" id="KW-1133">Transmembrane helix</keyword>
<dbReference type="GO" id="GO:0005886">
    <property type="term" value="C:plasma membrane"/>
    <property type="evidence" value="ECO:0007669"/>
    <property type="project" value="TreeGrafter"/>
</dbReference>
<dbReference type="Gene3D" id="1.10.287.130">
    <property type="match status" value="1"/>
</dbReference>